<keyword evidence="1 7" id="KW-0493">Microtubule</keyword>
<dbReference type="GO" id="GO:0005874">
    <property type="term" value="C:microtubule"/>
    <property type="evidence" value="ECO:0007669"/>
    <property type="project" value="UniProtKB-KW"/>
</dbReference>
<evidence type="ECO:0000256" key="4">
    <source>
        <dbReference type="ARBA" id="ARBA00023054"/>
    </source>
</evidence>
<dbReference type="InterPro" id="IPR027640">
    <property type="entry name" value="Kinesin-like_fam"/>
</dbReference>
<accession>A0AAX4P296</accession>
<keyword evidence="3 6" id="KW-0067">ATP-binding</keyword>
<sequence length="633" mass="70150">MVADRPKTAPYRRSLRTSTAMQGASRLAKDKVEARRSSARLAKQSPLRKTRPRTANAVPKKTCRVSVKDEVTKSSSKSSSRVEWGRMNVFVRGRPLSTSELQANAFDCLEIADQHTTFLHEFCASDDYLRMKRLKTRQYQFDHVFNVLDTQRCVYEATAAPLVESVLSGQNASCFCYGATGTGKTHTMLGTVDDPGIMVLAFKNLFEAIDDDLDTDVTLTYVEIYNEALRDLLNPKGPSLELRELPGKGVTMSGVREVKTSSAEEVVRLLHQGNKHRRTESTRCNRTSSRSHALLQIRVARRDGGKTTTGKLSLVDLAGSERTIANEKKSSSRSVEGANINKSLLSLSSCIRALVEGKKHIPFRNSKLTQMLKDSLGGQCQTAMIATVTPSSLSLGETANTLHWAERAKQIKLPGARTKHVMREQDRRISSHPIPSYAMPVIREKRCDKPSRESGAPVGSRAKKLQSLAAKQKDIAGKLAKAAEGRSSRKRAEAEAQEREAEAARGAEELSRAMDRIGELEHEVKRLRGENEAQRSDHKAEIAGLRREHDRQVTRLLRDKDEAVQGLLAAAAKGARRLSAEAGTQCAAQCKSTANQAMTPVFKAYMEEKMRDKENSSPVTRLELPMTPRPQHH</sequence>
<dbReference type="InterPro" id="IPR027417">
    <property type="entry name" value="P-loop_NTPase"/>
</dbReference>
<dbReference type="Pfam" id="PF00225">
    <property type="entry name" value="Kinesin"/>
    <property type="match status" value="1"/>
</dbReference>
<keyword evidence="11" id="KW-1185">Reference proteome</keyword>
<dbReference type="SMART" id="SM00129">
    <property type="entry name" value="KISc"/>
    <property type="match status" value="1"/>
</dbReference>
<dbReference type="InterPro" id="IPR001752">
    <property type="entry name" value="Kinesin_motor_dom"/>
</dbReference>
<gene>
    <name evidence="10" type="ORF">HKI87_02g17050</name>
</gene>
<evidence type="ECO:0000313" key="10">
    <source>
        <dbReference type="EMBL" id="WZN60176.1"/>
    </source>
</evidence>
<dbReference type="InterPro" id="IPR036961">
    <property type="entry name" value="Kinesin_motor_dom_sf"/>
</dbReference>
<feature type="compositionally biased region" description="Basic and acidic residues" evidence="8">
    <location>
        <begin position="27"/>
        <end position="36"/>
    </location>
</feature>
<dbReference type="GO" id="GO:0008017">
    <property type="term" value="F:microtubule binding"/>
    <property type="evidence" value="ECO:0007669"/>
    <property type="project" value="InterPro"/>
</dbReference>
<evidence type="ECO:0000256" key="1">
    <source>
        <dbReference type="ARBA" id="ARBA00022701"/>
    </source>
</evidence>
<comment type="similarity">
    <text evidence="6 7">Belongs to the TRAFAC class myosin-kinesin ATPase superfamily. Kinesin family.</text>
</comment>
<feature type="compositionally biased region" description="Basic and acidic residues" evidence="8">
    <location>
        <begin position="471"/>
        <end position="510"/>
    </location>
</feature>
<dbReference type="GO" id="GO:0007018">
    <property type="term" value="P:microtubule-based movement"/>
    <property type="evidence" value="ECO:0007669"/>
    <property type="project" value="InterPro"/>
</dbReference>
<feature type="domain" description="Kinesin motor" evidence="9">
    <location>
        <begin position="86"/>
        <end position="411"/>
    </location>
</feature>
<dbReference type="GO" id="GO:0003777">
    <property type="term" value="F:microtubule motor activity"/>
    <property type="evidence" value="ECO:0007669"/>
    <property type="project" value="InterPro"/>
</dbReference>
<dbReference type="Proteomes" id="UP001472866">
    <property type="component" value="Chromosome 02"/>
</dbReference>
<dbReference type="PROSITE" id="PS50067">
    <property type="entry name" value="KINESIN_MOTOR_2"/>
    <property type="match status" value="1"/>
</dbReference>
<feature type="region of interest" description="Disordered" evidence="8">
    <location>
        <begin position="610"/>
        <end position="633"/>
    </location>
</feature>
<dbReference type="Gene3D" id="3.40.850.10">
    <property type="entry name" value="Kinesin motor domain"/>
    <property type="match status" value="1"/>
</dbReference>
<organism evidence="10 11">
    <name type="scientific">Chloropicon roscoffensis</name>
    <dbReference type="NCBI Taxonomy" id="1461544"/>
    <lineage>
        <taxon>Eukaryota</taxon>
        <taxon>Viridiplantae</taxon>
        <taxon>Chlorophyta</taxon>
        <taxon>Chloropicophyceae</taxon>
        <taxon>Chloropicales</taxon>
        <taxon>Chloropicaceae</taxon>
        <taxon>Chloropicon</taxon>
    </lineage>
</organism>
<protein>
    <recommendedName>
        <fullName evidence="7">Kinesin-like protein</fullName>
    </recommendedName>
</protein>
<dbReference type="AlphaFoldDB" id="A0AAX4P296"/>
<dbReference type="GO" id="GO:0005524">
    <property type="term" value="F:ATP binding"/>
    <property type="evidence" value="ECO:0007669"/>
    <property type="project" value="UniProtKB-UniRule"/>
</dbReference>
<dbReference type="PANTHER" id="PTHR47968:SF13">
    <property type="entry name" value="KINESIN-LIKE PROTEIN KIF19 ISOFORM X1"/>
    <property type="match status" value="1"/>
</dbReference>
<keyword evidence="2 6" id="KW-0547">Nucleotide-binding</keyword>
<evidence type="ECO:0000313" key="11">
    <source>
        <dbReference type="Proteomes" id="UP001472866"/>
    </source>
</evidence>
<evidence type="ECO:0000256" key="8">
    <source>
        <dbReference type="SAM" id="MobiDB-lite"/>
    </source>
</evidence>
<dbReference type="PROSITE" id="PS00411">
    <property type="entry name" value="KINESIN_MOTOR_1"/>
    <property type="match status" value="1"/>
</dbReference>
<evidence type="ECO:0000256" key="3">
    <source>
        <dbReference type="ARBA" id="ARBA00022840"/>
    </source>
</evidence>
<dbReference type="PRINTS" id="PR00380">
    <property type="entry name" value="KINESINHEAVY"/>
</dbReference>
<feature type="binding site" evidence="6">
    <location>
        <begin position="178"/>
        <end position="185"/>
    </location>
    <ligand>
        <name>ATP</name>
        <dbReference type="ChEBI" id="CHEBI:30616"/>
    </ligand>
</feature>
<proteinExistence type="inferred from homology"/>
<dbReference type="SUPFAM" id="SSF52540">
    <property type="entry name" value="P-loop containing nucleoside triphosphate hydrolases"/>
    <property type="match status" value="1"/>
</dbReference>
<reference evidence="10 11" key="1">
    <citation type="submission" date="2024-03" db="EMBL/GenBank/DDBJ databases">
        <title>Complete genome sequence of the green alga Chloropicon roscoffensis RCC1871.</title>
        <authorList>
            <person name="Lemieux C."/>
            <person name="Pombert J.-F."/>
            <person name="Otis C."/>
            <person name="Turmel M."/>
        </authorList>
    </citation>
    <scope>NUCLEOTIDE SEQUENCE [LARGE SCALE GENOMIC DNA]</scope>
    <source>
        <strain evidence="10 11">RCC1871</strain>
    </source>
</reference>
<name>A0AAX4P296_9CHLO</name>
<dbReference type="InterPro" id="IPR019821">
    <property type="entry name" value="Kinesin_motor_CS"/>
</dbReference>
<evidence type="ECO:0000256" key="7">
    <source>
        <dbReference type="RuleBase" id="RU000394"/>
    </source>
</evidence>
<evidence type="ECO:0000256" key="5">
    <source>
        <dbReference type="ARBA" id="ARBA00023175"/>
    </source>
</evidence>
<evidence type="ECO:0000256" key="6">
    <source>
        <dbReference type="PROSITE-ProRule" id="PRU00283"/>
    </source>
</evidence>
<evidence type="ECO:0000256" key="2">
    <source>
        <dbReference type="ARBA" id="ARBA00022741"/>
    </source>
</evidence>
<feature type="region of interest" description="Disordered" evidence="8">
    <location>
        <begin position="1"/>
        <end position="78"/>
    </location>
</feature>
<dbReference type="PANTHER" id="PTHR47968">
    <property type="entry name" value="CENTROMERE PROTEIN E"/>
    <property type="match status" value="1"/>
</dbReference>
<dbReference type="EMBL" id="CP151502">
    <property type="protein sequence ID" value="WZN60176.1"/>
    <property type="molecule type" value="Genomic_DNA"/>
</dbReference>
<keyword evidence="4" id="KW-0175">Coiled coil</keyword>
<feature type="region of interest" description="Disordered" evidence="8">
    <location>
        <begin position="447"/>
        <end position="510"/>
    </location>
</feature>
<evidence type="ECO:0000259" key="9">
    <source>
        <dbReference type="PROSITE" id="PS50067"/>
    </source>
</evidence>
<keyword evidence="5 6" id="KW-0505">Motor protein</keyword>